<organism evidence="1 2">
    <name type="scientific">Anopheles albimanus</name>
    <name type="common">New world malaria mosquito</name>
    <dbReference type="NCBI Taxonomy" id="7167"/>
    <lineage>
        <taxon>Eukaryota</taxon>
        <taxon>Metazoa</taxon>
        <taxon>Ecdysozoa</taxon>
        <taxon>Arthropoda</taxon>
        <taxon>Hexapoda</taxon>
        <taxon>Insecta</taxon>
        <taxon>Pterygota</taxon>
        <taxon>Neoptera</taxon>
        <taxon>Endopterygota</taxon>
        <taxon>Diptera</taxon>
        <taxon>Nematocera</taxon>
        <taxon>Culicoidea</taxon>
        <taxon>Culicidae</taxon>
        <taxon>Anophelinae</taxon>
        <taxon>Anopheles</taxon>
    </lineage>
</organism>
<name>A0A182FX92_ANOAL</name>
<dbReference type="Proteomes" id="UP000069272">
    <property type="component" value="Chromosome 2R"/>
</dbReference>
<dbReference type="EnsemblMetazoa" id="AALB014267-RA">
    <property type="protein sequence ID" value="AALB014267-PA"/>
    <property type="gene ID" value="AALB014267"/>
</dbReference>
<proteinExistence type="predicted"/>
<accession>A0A182FX92</accession>
<reference evidence="1" key="2">
    <citation type="submission" date="2022-08" db="UniProtKB">
        <authorList>
            <consortium name="EnsemblMetazoa"/>
        </authorList>
    </citation>
    <scope>IDENTIFICATION</scope>
    <source>
        <strain evidence="1">STECLA/ALBI9_A</strain>
    </source>
</reference>
<dbReference type="AlphaFoldDB" id="A0A182FX92"/>
<evidence type="ECO:0000313" key="2">
    <source>
        <dbReference type="Proteomes" id="UP000069272"/>
    </source>
</evidence>
<reference evidence="1 2" key="1">
    <citation type="journal article" date="2017" name="G3 (Bethesda)">
        <title>The Physical Genome Mapping of Anopheles albimanus Corrected Scaffold Misassemblies and Identified Interarm Rearrangements in Genus Anopheles.</title>
        <authorList>
            <person name="Artemov G.N."/>
            <person name="Peery A.N."/>
            <person name="Jiang X."/>
            <person name="Tu Z."/>
            <person name="Stegniy V.N."/>
            <person name="Sharakhova M.V."/>
            <person name="Sharakhov I.V."/>
        </authorList>
    </citation>
    <scope>NUCLEOTIDE SEQUENCE [LARGE SCALE GENOMIC DNA]</scope>
    <source>
        <strain evidence="1 2">ALBI9_A</strain>
    </source>
</reference>
<sequence>MVQLKTVRLLYDPPDQCQPVGS</sequence>
<keyword evidence="2" id="KW-1185">Reference proteome</keyword>
<dbReference type="VEuPathDB" id="VectorBase:AALB014267"/>
<evidence type="ECO:0000313" key="1">
    <source>
        <dbReference type="EnsemblMetazoa" id="AALB014267-PA"/>
    </source>
</evidence>
<protein>
    <submittedName>
        <fullName evidence="1">Uncharacterized protein</fullName>
    </submittedName>
</protein>